<reference evidence="2" key="2">
    <citation type="submission" date="2020-05" db="UniProtKB">
        <authorList>
            <consortium name="EnsemblMetazoa"/>
        </authorList>
    </citation>
    <scope>IDENTIFICATION</scope>
    <source>
        <strain evidence="2">A-37</strain>
    </source>
</reference>
<organism evidence="2 3">
    <name type="scientific">Anopheles culicifacies</name>
    <dbReference type="NCBI Taxonomy" id="139723"/>
    <lineage>
        <taxon>Eukaryota</taxon>
        <taxon>Metazoa</taxon>
        <taxon>Ecdysozoa</taxon>
        <taxon>Arthropoda</taxon>
        <taxon>Hexapoda</taxon>
        <taxon>Insecta</taxon>
        <taxon>Pterygota</taxon>
        <taxon>Neoptera</taxon>
        <taxon>Endopterygota</taxon>
        <taxon>Diptera</taxon>
        <taxon>Nematocera</taxon>
        <taxon>Culicoidea</taxon>
        <taxon>Culicidae</taxon>
        <taxon>Anophelinae</taxon>
        <taxon>Anopheles</taxon>
        <taxon>culicifacies species complex</taxon>
    </lineage>
</organism>
<name>A0A182M5P7_9DIPT</name>
<feature type="compositionally biased region" description="Polar residues" evidence="1">
    <location>
        <begin position="81"/>
        <end position="104"/>
    </location>
</feature>
<reference evidence="3" key="1">
    <citation type="submission" date="2013-09" db="EMBL/GenBank/DDBJ databases">
        <title>The Genome Sequence of Anopheles culicifacies species A.</title>
        <authorList>
            <consortium name="The Broad Institute Genomics Platform"/>
            <person name="Neafsey D.E."/>
            <person name="Besansky N."/>
            <person name="Howell P."/>
            <person name="Walton C."/>
            <person name="Young S.K."/>
            <person name="Zeng Q."/>
            <person name="Gargeya S."/>
            <person name="Fitzgerald M."/>
            <person name="Haas B."/>
            <person name="Abouelleil A."/>
            <person name="Allen A.W."/>
            <person name="Alvarado L."/>
            <person name="Arachchi H.M."/>
            <person name="Berlin A.M."/>
            <person name="Chapman S.B."/>
            <person name="Gainer-Dewar J."/>
            <person name="Goldberg J."/>
            <person name="Griggs A."/>
            <person name="Gujja S."/>
            <person name="Hansen M."/>
            <person name="Howarth C."/>
            <person name="Imamovic A."/>
            <person name="Ireland A."/>
            <person name="Larimer J."/>
            <person name="McCowan C."/>
            <person name="Murphy C."/>
            <person name="Pearson M."/>
            <person name="Poon T.W."/>
            <person name="Priest M."/>
            <person name="Roberts A."/>
            <person name="Saif S."/>
            <person name="Shea T."/>
            <person name="Sisk P."/>
            <person name="Sykes S."/>
            <person name="Wortman J."/>
            <person name="Nusbaum C."/>
            <person name="Birren B."/>
        </authorList>
    </citation>
    <scope>NUCLEOTIDE SEQUENCE [LARGE SCALE GENOMIC DNA]</scope>
    <source>
        <strain evidence="3">A-37</strain>
    </source>
</reference>
<evidence type="ECO:0000256" key="1">
    <source>
        <dbReference type="SAM" id="MobiDB-lite"/>
    </source>
</evidence>
<evidence type="ECO:0000313" key="3">
    <source>
        <dbReference type="Proteomes" id="UP000075883"/>
    </source>
</evidence>
<evidence type="ECO:0000313" key="2">
    <source>
        <dbReference type="EnsemblMetazoa" id="ACUA010113-PA"/>
    </source>
</evidence>
<proteinExistence type="predicted"/>
<accession>A0A182M5P7</accession>
<dbReference type="EMBL" id="AXCM01004478">
    <property type="status" value="NOT_ANNOTATED_CDS"/>
    <property type="molecule type" value="Genomic_DNA"/>
</dbReference>
<keyword evidence="3" id="KW-1185">Reference proteome</keyword>
<dbReference type="EnsemblMetazoa" id="ACUA010113-RA">
    <property type="protein sequence ID" value="ACUA010113-PA"/>
    <property type="gene ID" value="ACUA010113"/>
</dbReference>
<sequence>MSSATCTVALGSIPSVSVGETGEYYGPARMLSVDAYDELHACEDEEEDVRQRASRISPNEQSDHRSMATVYSGGRRDNEQPTEQSHAVDNVPQQQQQSWETDFYQQSQPQPPSIPPQRYDRQLRSHRHLRHH</sequence>
<dbReference type="AlphaFoldDB" id="A0A182M5P7"/>
<dbReference type="VEuPathDB" id="VectorBase:ACUA010113"/>
<feature type="region of interest" description="Disordered" evidence="1">
    <location>
        <begin position="43"/>
        <end position="132"/>
    </location>
</feature>
<protein>
    <submittedName>
        <fullName evidence="2">Uncharacterized protein</fullName>
    </submittedName>
</protein>
<dbReference type="Proteomes" id="UP000075883">
    <property type="component" value="Unassembled WGS sequence"/>
</dbReference>